<feature type="compositionally biased region" description="Basic and acidic residues" evidence="1">
    <location>
        <begin position="28"/>
        <end position="40"/>
    </location>
</feature>
<sequence length="63" mass="6882">MSAPARTPLDAALRALNAAAYLAAHEARMAKDPRADDLKRMSLQTDDLVDGRSVMQARQKENS</sequence>
<evidence type="ECO:0000313" key="2">
    <source>
        <dbReference type="EMBL" id="SDY00132.1"/>
    </source>
</evidence>
<keyword evidence="3" id="KW-1185">Reference proteome</keyword>
<name>A0A1H3G9Y3_9RHOB</name>
<dbReference type="AlphaFoldDB" id="A0A1H3G9Y3"/>
<dbReference type="Proteomes" id="UP000198539">
    <property type="component" value="Unassembled WGS sequence"/>
</dbReference>
<evidence type="ECO:0000256" key="1">
    <source>
        <dbReference type="SAM" id="MobiDB-lite"/>
    </source>
</evidence>
<organism evidence="2 3">
    <name type="scientific">Roseicitreum antarcticum</name>
    <dbReference type="NCBI Taxonomy" id="564137"/>
    <lineage>
        <taxon>Bacteria</taxon>
        <taxon>Pseudomonadati</taxon>
        <taxon>Pseudomonadota</taxon>
        <taxon>Alphaproteobacteria</taxon>
        <taxon>Rhodobacterales</taxon>
        <taxon>Paracoccaceae</taxon>
        <taxon>Roseicitreum</taxon>
    </lineage>
</organism>
<protein>
    <submittedName>
        <fullName evidence="2">Uncharacterized protein</fullName>
    </submittedName>
</protein>
<accession>A0A1H3G9Y3</accession>
<dbReference type="STRING" id="564137.SAMN04488238_1742"/>
<dbReference type="RefSeq" id="WP_092893046.1">
    <property type="nucleotide sequence ID" value="NZ_CP061498.1"/>
</dbReference>
<reference evidence="2 3" key="1">
    <citation type="submission" date="2016-10" db="EMBL/GenBank/DDBJ databases">
        <authorList>
            <person name="de Groot N.N."/>
        </authorList>
    </citation>
    <scope>NUCLEOTIDE SEQUENCE [LARGE SCALE GENOMIC DNA]</scope>
    <source>
        <strain evidence="2 3">CGMCC 1.8894</strain>
    </source>
</reference>
<gene>
    <name evidence="2" type="ORF">SAMN04488238_1742</name>
</gene>
<evidence type="ECO:0000313" key="3">
    <source>
        <dbReference type="Proteomes" id="UP000198539"/>
    </source>
</evidence>
<proteinExistence type="predicted"/>
<dbReference type="EMBL" id="FNOM01000074">
    <property type="protein sequence ID" value="SDY00132.1"/>
    <property type="molecule type" value="Genomic_DNA"/>
</dbReference>
<feature type="region of interest" description="Disordered" evidence="1">
    <location>
        <begin position="28"/>
        <end position="63"/>
    </location>
</feature>